<dbReference type="Proteomes" id="UP000663720">
    <property type="component" value="Chromosome"/>
</dbReference>
<sequence length="80" mass="9289">MPALAKKEIILSVSPDIAELFEKASTIEKEKVEFMFEIFLRKSQKPFFLRNDLSWDEKKLDEVRDGAAQKGLTPEILENF</sequence>
<organism evidence="1 2">
    <name type="scientific">Desulfonema limicola</name>
    <dbReference type="NCBI Taxonomy" id="45656"/>
    <lineage>
        <taxon>Bacteria</taxon>
        <taxon>Pseudomonadati</taxon>
        <taxon>Thermodesulfobacteriota</taxon>
        <taxon>Desulfobacteria</taxon>
        <taxon>Desulfobacterales</taxon>
        <taxon>Desulfococcaceae</taxon>
        <taxon>Desulfonema</taxon>
    </lineage>
</organism>
<evidence type="ECO:0000313" key="2">
    <source>
        <dbReference type="Proteomes" id="UP000663720"/>
    </source>
</evidence>
<protein>
    <submittedName>
        <fullName evidence="1">Uncharacterized protein</fullName>
    </submittedName>
</protein>
<evidence type="ECO:0000313" key="1">
    <source>
        <dbReference type="EMBL" id="QTA82796.1"/>
    </source>
</evidence>
<dbReference type="AlphaFoldDB" id="A0A975GIT4"/>
<dbReference type="KEGG" id="dli:dnl_51800"/>
<proteinExistence type="predicted"/>
<reference evidence="1" key="1">
    <citation type="journal article" date="2021" name="Microb. Physiol.">
        <title>Proteogenomic Insights into the Physiology of Marine, Sulfate-Reducing, Filamentous Desulfonema limicola and Desulfonema magnum.</title>
        <authorList>
            <person name="Schnaars V."/>
            <person name="Wohlbrand L."/>
            <person name="Scheve S."/>
            <person name="Hinrichs C."/>
            <person name="Reinhardt R."/>
            <person name="Rabus R."/>
        </authorList>
    </citation>
    <scope>NUCLEOTIDE SEQUENCE</scope>
    <source>
        <strain evidence="1">5ac10</strain>
    </source>
</reference>
<accession>A0A975GIT4</accession>
<dbReference type="EMBL" id="CP061799">
    <property type="protein sequence ID" value="QTA82796.1"/>
    <property type="molecule type" value="Genomic_DNA"/>
</dbReference>
<dbReference type="RefSeq" id="WP_207688683.1">
    <property type="nucleotide sequence ID" value="NZ_CP061799.1"/>
</dbReference>
<name>A0A975GIT4_9BACT</name>
<keyword evidence="2" id="KW-1185">Reference proteome</keyword>
<gene>
    <name evidence="1" type="ORF">dnl_51800</name>
</gene>